<evidence type="ECO:0000313" key="8">
    <source>
        <dbReference type="EMBL" id="MBK9296370.1"/>
    </source>
</evidence>
<evidence type="ECO:0000256" key="2">
    <source>
        <dbReference type="ARBA" id="ARBA00005642"/>
    </source>
</evidence>
<evidence type="ECO:0000259" key="6">
    <source>
        <dbReference type="Pfam" id="PF01509"/>
    </source>
</evidence>
<comment type="caution">
    <text evidence="8">The sequence shown here is derived from an EMBL/GenBank/DDBJ whole genome shotgun (WGS) entry which is preliminary data.</text>
</comment>
<evidence type="ECO:0000256" key="1">
    <source>
        <dbReference type="ARBA" id="ARBA00000385"/>
    </source>
</evidence>
<evidence type="ECO:0000256" key="5">
    <source>
        <dbReference type="HAMAP-Rule" id="MF_01080"/>
    </source>
</evidence>
<dbReference type="InterPro" id="IPR002501">
    <property type="entry name" value="PsdUridine_synth_N"/>
</dbReference>
<dbReference type="GO" id="GO:0003723">
    <property type="term" value="F:RNA binding"/>
    <property type="evidence" value="ECO:0007669"/>
    <property type="project" value="InterPro"/>
</dbReference>
<gene>
    <name evidence="5 8" type="primary">truB</name>
    <name evidence="8" type="ORF">IPN02_05795</name>
</gene>
<organism evidence="8 9">
    <name type="scientific">Candidatus Neomicrothrix subdominans</name>
    <dbReference type="NCBI Taxonomy" id="2954438"/>
    <lineage>
        <taxon>Bacteria</taxon>
        <taxon>Bacillati</taxon>
        <taxon>Actinomycetota</taxon>
        <taxon>Acidimicrobiia</taxon>
        <taxon>Acidimicrobiales</taxon>
        <taxon>Microthrixaceae</taxon>
        <taxon>Candidatus Neomicrothrix</taxon>
    </lineage>
</organism>
<comment type="similarity">
    <text evidence="2 5">Belongs to the pseudouridine synthase TruB family. Type 1 subfamily.</text>
</comment>
<dbReference type="GO" id="GO:0160148">
    <property type="term" value="F:tRNA pseudouridine(55) synthase activity"/>
    <property type="evidence" value="ECO:0007669"/>
    <property type="project" value="UniProtKB-EC"/>
</dbReference>
<sequence>MSRKSRRRDGPTGFLLVDKGAGLTSHDVVARLRKRFDTPAVGHAGTLDPDATGLLLIGVGKATRLLTFLVGLPKTYEAMIVFGASTSTQDAAGEVTGTFDMSGMTPDAVARAAREMEGDSEQIPPMVSAVRIDGKRLHELAREGKEVERPPRPIRVDRFDISLASGSEVGDQTWIGGVAPAVTAGSEDTPPMYCATVECSSGTYVRTLAHDLGIALGGGAHLASLRRTRVGEYSVADALGWEAAPLRSAAEAVAHLDSLSPDADALARVRHGQVLPREVLGAAPDDPGPWAVYGPADQSGTAPVVAIYVDHKGSTLKPEVVLVVE</sequence>
<dbReference type="GO" id="GO:1990481">
    <property type="term" value="P:mRNA pseudouridine synthesis"/>
    <property type="evidence" value="ECO:0007669"/>
    <property type="project" value="TreeGrafter"/>
</dbReference>
<dbReference type="Proteomes" id="UP000727993">
    <property type="component" value="Unassembled WGS sequence"/>
</dbReference>
<evidence type="ECO:0000256" key="3">
    <source>
        <dbReference type="ARBA" id="ARBA00022694"/>
    </source>
</evidence>
<dbReference type="AlphaFoldDB" id="A0A936TFA4"/>
<name>A0A936TFA4_9ACTN</name>
<evidence type="ECO:0000259" key="7">
    <source>
        <dbReference type="Pfam" id="PF16198"/>
    </source>
</evidence>
<comment type="function">
    <text evidence="5">Responsible for synthesis of pseudouridine from uracil-55 in the psi GC loop of transfer RNAs.</text>
</comment>
<dbReference type="InterPro" id="IPR020103">
    <property type="entry name" value="PsdUridine_synth_cat_dom_sf"/>
</dbReference>
<dbReference type="Pfam" id="PF16198">
    <property type="entry name" value="TruB_C_2"/>
    <property type="match status" value="1"/>
</dbReference>
<dbReference type="EC" id="5.4.99.25" evidence="5"/>
<dbReference type="SUPFAM" id="SSF55120">
    <property type="entry name" value="Pseudouridine synthase"/>
    <property type="match status" value="1"/>
</dbReference>
<keyword evidence="3 5" id="KW-0819">tRNA processing</keyword>
<dbReference type="Pfam" id="PF01509">
    <property type="entry name" value="TruB_N"/>
    <property type="match status" value="1"/>
</dbReference>
<dbReference type="Gene3D" id="3.30.2350.10">
    <property type="entry name" value="Pseudouridine synthase"/>
    <property type="match status" value="1"/>
</dbReference>
<accession>A0A936TFA4</accession>
<dbReference type="HAMAP" id="MF_01080">
    <property type="entry name" value="TruB_bact"/>
    <property type="match status" value="1"/>
</dbReference>
<dbReference type="InterPro" id="IPR014780">
    <property type="entry name" value="tRNA_psdUridine_synth_TruB"/>
</dbReference>
<dbReference type="NCBIfam" id="TIGR00431">
    <property type="entry name" value="TruB"/>
    <property type="match status" value="1"/>
</dbReference>
<reference evidence="8 9" key="1">
    <citation type="submission" date="2020-10" db="EMBL/GenBank/DDBJ databases">
        <title>Connecting structure to function with the recovery of over 1000 high-quality activated sludge metagenome-assembled genomes encoding full-length rRNA genes using long-read sequencing.</title>
        <authorList>
            <person name="Singleton C.M."/>
            <person name="Petriglieri F."/>
            <person name="Kristensen J.M."/>
            <person name="Kirkegaard R.H."/>
            <person name="Michaelsen T.Y."/>
            <person name="Andersen M.H."/>
            <person name="Karst S.M."/>
            <person name="Dueholm M.S."/>
            <person name="Nielsen P.H."/>
            <person name="Albertsen M."/>
        </authorList>
    </citation>
    <scope>NUCLEOTIDE SEQUENCE [LARGE SCALE GENOMIC DNA]</scope>
    <source>
        <strain evidence="8">Lyne_18-Q3-R50-59_MAXAC.006</strain>
    </source>
</reference>
<feature type="active site" description="Nucleophile" evidence="5">
    <location>
        <position position="48"/>
    </location>
</feature>
<feature type="domain" description="tRNA pseudouridylate synthase B C-terminal" evidence="7">
    <location>
        <begin position="206"/>
        <end position="238"/>
    </location>
</feature>
<dbReference type="PANTHER" id="PTHR13767:SF2">
    <property type="entry name" value="PSEUDOURIDYLATE SYNTHASE TRUB1"/>
    <property type="match status" value="1"/>
</dbReference>
<proteinExistence type="inferred from homology"/>
<protein>
    <recommendedName>
        <fullName evidence="5">tRNA pseudouridine synthase B</fullName>
        <ecNumber evidence="5">5.4.99.25</ecNumber>
    </recommendedName>
    <alternativeName>
        <fullName evidence="5">tRNA pseudouridine(55) synthase</fullName>
        <shortName evidence="5">Psi55 synthase</shortName>
    </alternativeName>
    <alternativeName>
        <fullName evidence="5">tRNA pseudouridylate synthase</fullName>
    </alternativeName>
    <alternativeName>
        <fullName evidence="5">tRNA-uridine isomerase</fullName>
    </alternativeName>
</protein>
<dbReference type="InterPro" id="IPR032819">
    <property type="entry name" value="TruB_C"/>
</dbReference>
<dbReference type="GO" id="GO:0031119">
    <property type="term" value="P:tRNA pseudouridine synthesis"/>
    <property type="evidence" value="ECO:0007669"/>
    <property type="project" value="UniProtKB-UniRule"/>
</dbReference>
<keyword evidence="4 5" id="KW-0413">Isomerase</keyword>
<comment type="catalytic activity">
    <reaction evidence="1 5">
        <text>uridine(55) in tRNA = pseudouridine(55) in tRNA</text>
        <dbReference type="Rhea" id="RHEA:42532"/>
        <dbReference type="Rhea" id="RHEA-COMP:10101"/>
        <dbReference type="Rhea" id="RHEA-COMP:10102"/>
        <dbReference type="ChEBI" id="CHEBI:65314"/>
        <dbReference type="ChEBI" id="CHEBI:65315"/>
        <dbReference type="EC" id="5.4.99.25"/>
    </reaction>
</comment>
<feature type="domain" description="Pseudouridine synthase II N-terminal" evidence="6">
    <location>
        <begin position="33"/>
        <end position="165"/>
    </location>
</feature>
<dbReference type="CDD" id="cd02573">
    <property type="entry name" value="PseudoU_synth_EcTruB"/>
    <property type="match status" value="1"/>
</dbReference>
<evidence type="ECO:0000313" key="9">
    <source>
        <dbReference type="Proteomes" id="UP000727993"/>
    </source>
</evidence>
<dbReference type="PANTHER" id="PTHR13767">
    <property type="entry name" value="TRNA-PSEUDOURIDINE SYNTHASE"/>
    <property type="match status" value="1"/>
</dbReference>
<evidence type="ECO:0000256" key="4">
    <source>
        <dbReference type="ARBA" id="ARBA00023235"/>
    </source>
</evidence>
<dbReference type="EMBL" id="JADJZA010000001">
    <property type="protein sequence ID" value="MBK9296370.1"/>
    <property type="molecule type" value="Genomic_DNA"/>
</dbReference>